<evidence type="ECO:0000259" key="5">
    <source>
        <dbReference type="SMART" id="SM01144"/>
    </source>
</evidence>
<name>A0A223MXG5_9VIBR</name>
<evidence type="ECO:0000313" key="6">
    <source>
        <dbReference type="EMBL" id="ASU22258.1"/>
    </source>
</evidence>
<accession>A0A223MXG5</accession>
<evidence type="ECO:0000256" key="4">
    <source>
        <dbReference type="ARBA" id="ARBA00022694"/>
    </source>
</evidence>
<dbReference type="SMART" id="SM01144">
    <property type="entry name" value="DTW"/>
    <property type="match status" value="1"/>
</dbReference>
<dbReference type="RefSeq" id="WP_094500069.1">
    <property type="nucleotide sequence ID" value="NZ_CAWNHI010000001.1"/>
</dbReference>
<reference evidence="6 7" key="1">
    <citation type="submission" date="2017-08" db="EMBL/GenBank/DDBJ databases">
        <title>The Vibrio qinghaiensis sp.-Q67 is a luminous bacteria isolated firstly from Qinghai lake, Qinghai province, China, which has been proved to be very sensitive to detect environmental and food pollutants. Therefore, complete genome analysis of V. qinghaiensis sp.-Q67 highlights the potential application of this strain on detection of hazards in the contaminated environments.</title>
        <authorList>
            <person name="Gong L."/>
        </authorList>
    </citation>
    <scope>NUCLEOTIDE SEQUENCE [LARGE SCALE GENOMIC DNA]</scope>
    <source>
        <strain evidence="6 7">Q67</strain>
    </source>
</reference>
<keyword evidence="3" id="KW-0949">S-adenosyl-L-methionine</keyword>
<dbReference type="AlphaFoldDB" id="A0A223MXG5"/>
<sequence length="243" mass="28114">MRIHAFNHLFQHRLALSTKPFQARGAKVERCAYCQVATQYCLCSHQPDMDTDIAVLLLVSENEVFKPSNTGRLIADVIKETYVYQWNRTEPHAEMLALLNNPAYQPVVIFPEEYVDEKPRVMQSPPSAHDKRKPLLILLDGSWREARRMFRKSPYLDALPVMSIAPKSVSQYMMRKSDNEQHLSTAEVASLVLAEVGEHQASLLLSQWFEVFRESYLLSKTRLKHDLSRPVLKRFIDQQQSET</sequence>
<evidence type="ECO:0000313" key="7">
    <source>
        <dbReference type="Proteomes" id="UP000215148"/>
    </source>
</evidence>
<dbReference type="PANTHER" id="PTHR21392:SF1">
    <property type="entry name" value="TRNA-URIDINE AMINOCARBOXYPROPYLTRANSFERASE"/>
    <property type="match status" value="1"/>
</dbReference>
<gene>
    <name evidence="6" type="ORF">CCZ37_06515</name>
</gene>
<protein>
    <recommendedName>
        <fullName evidence="1">tRNA-uridine aminocarboxypropyltransferase</fullName>
        <ecNumber evidence="1">2.5.1.25</ecNumber>
    </recommendedName>
</protein>
<dbReference type="EC" id="2.5.1.25" evidence="1"/>
<dbReference type="Pfam" id="PF03942">
    <property type="entry name" value="DTW"/>
    <property type="match status" value="1"/>
</dbReference>
<organism evidence="6 7">
    <name type="scientific">Vibrio qinghaiensis</name>
    <dbReference type="NCBI Taxonomy" id="2025808"/>
    <lineage>
        <taxon>Bacteria</taxon>
        <taxon>Pseudomonadati</taxon>
        <taxon>Pseudomonadota</taxon>
        <taxon>Gammaproteobacteria</taxon>
        <taxon>Vibrionales</taxon>
        <taxon>Vibrionaceae</taxon>
        <taxon>Vibrio</taxon>
    </lineage>
</organism>
<dbReference type="PANTHER" id="PTHR21392">
    <property type="entry name" value="TRNA-URIDINE AMINOCARBOXYPROPYLTRANSFERASE 2"/>
    <property type="match status" value="1"/>
</dbReference>
<evidence type="ECO:0000256" key="1">
    <source>
        <dbReference type="ARBA" id="ARBA00012386"/>
    </source>
</evidence>
<evidence type="ECO:0000256" key="2">
    <source>
        <dbReference type="ARBA" id="ARBA00022679"/>
    </source>
</evidence>
<feature type="domain" description="DTW" evidence="5">
    <location>
        <begin position="27"/>
        <end position="221"/>
    </location>
</feature>
<keyword evidence="2" id="KW-0808">Transferase</keyword>
<keyword evidence="7" id="KW-1185">Reference proteome</keyword>
<keyword evidence="4" id="KW-0819">tRNA processing</keyword>
<dbReference type="GO" id="GO:0016432">
    <property type="term" value="F:tRNA-uridine aminocarboxypropyltransferase activity"/>
    <property type="evidence" value="ECO:0007669"/>
    <property type="project" value="UniProtKB-EC"/>
</dbReference>
<dbReference type="InterPro" id="IPR039262">
    <property type="entry name" value="DTWD2/TAPT"/>
</dbReference>
<dbReference type="KEGG" id="vqi:CCZ37_06515"/>
<dbReference type="GO" id="GO:0008033">
    <property type="term" value="P:tRNA processing"/>
    <property type="evidence" value="ECO:0007669"/>
    <property type="project" value="UniProtKB-KW"/>
</dbReference>
<evidence type="ECO:0000256" key="3">
    <source>
        <dbReference type="ARBA" id="ARBA00022691"/>
    </source>
</evidence>
<dbReference type="Proteomes" id="UP000215148">
    <property type="component" value="Chromosome 1"/>
</dbReference>
<dbReference type="InterPro" id="IPR005636">
    <property type="entry name" value="DTW"/>
</dbReference>
<proteinExistence type="predicted"/>
<dbReference type="EMBL" id="CP022741">
    <property type="protein sequence ID" value="ASU22258.1"/>
    <property type="molecule type" value="Genomic_DNA"/>
</dbReference>